<dbReference type="AlphaFoldDB" id="F8FLU0"/>
<dbReference type="Proteomes" id="UP000006620">
    <property type="component" value="Chromosome"/>
</dbReference>
<name>F8FLU0_PAEMK</name>
<dbReference type="PATRIC" id="fig|1036673.3.peg.5895"/>
<gene>
    <name evidence="2" type="ordered locus">KNP414_06335</name>
</gene>
<organism evidence="2 3">
    <name type="scientific">Paenibacillus mucilaginosus (strain KNP414)</name>
    <dbReference type="NCBI Taxonomy" id="1036673"/>
    <lineage>
        <taxon>Bacteria</taxon>
        <taxon>Bacillati</taxon>
        <taxon>Bacillota</taxon>
        <taxon>Bacilli</taxon>
        <taxon>Bacillales</taxon>
        <taxon>Paenibacillaceae</taxon>
        <taxon>Paenibacillus</taxon>
    </lineage>
</organism>
<proteinExistence type="predicted"/>
<reference evidence="2 3" key="2">
    <citation type="journal article" date="2013" name="Genome Announc.">
        <title>Genome Sequence of Growth-Improving Paenibacillus mucilaginosus Strain KNP414.</title>
        <authorList>
            <person name="Lu J.J."/>
            <person name="Wang J.F."/>
            <person name="Hu X.F."/>
        </authorList>
    </citation>
    <scope>NUCLEOTIDE SEQUENCE [LARGE SCALE GENOMIC DNA]</scope>
    <source>
        <strain evidence="2 3">KNP414</strain>
    </source>
</reference>
<dbReference type="KEGG" id="pms:KNP414_06335"/>
<evidence type="ECO:0000313" key="3">
    <source>
        <dbReference type="Proteomes" id="UP000006620"/>
    </source>
</evidence>
<protein>
    <recommendedName>
        <fullName evidence="4">DUF429 domain-containing protein</fullName>
    </recommendedName>
</protein>
<evidence type="ECO:0000256" key="1">
    <source>
        <dbReference type="SAM" id="MobiDB-lite"/>
    </source>
</evidence>
<feature type="compositionally biased region" description="Basic and acidic residues" evidence="1">
    <location>
        <begin position="38"/>
        <end position="55"/>
    </location>
</feature>
<dbReference type="Pfam" id="PF04250">
    <property type="entry name" value="DUF429"/>
    <property type="match status" value="1"/>
</dbReference>
<sequence length="299" mass="31823">MNEGQSVKSKRGSRMRKTDGLQVTTEGNAAGSGIRESGGSEKEREPFAEQPDSREGYVGVDGCPGGWVAVRLESGGGGQGAVYSSLAALWEACRGCSLLLIDMPIGLPSGTERRSCDGEARRLLRPWRASSIFAAPVRGVLLAGSYAEANARHKELGGRGLSRQSWALVPKIRELDALLQQEPAACGTVFEAHPELVFAGLAGSPMRGGKKTAEGYAERMAVLQQRLPEAVQVVEELMARYPRRVLARDDIVDALALAAAAAAAGSRAGLQQVPETDLRDEAGLPMAIVYYAAHREQQP</sequence>
<reference evidence="3" key="1">
    <citation type="submission" date="2011-06" db="EMBL/GenBank/DDBJ databases">
        <title>Complete genome sequence of Paenibacillus mucilaginosus KNP414.</title>
        <authorList>
            <person name="Wang J."/>
            <person name="Hu S."/>
            <person name="Hu X."/>
            <person name="Zhang B."/>
            <person name="Dong D."/>
            <person name="Zhang S."/>
            <person name="Zhao K."/>
            <person name="Wu D."/>
        </authorList>
    </citation>
    <scope>NUCLEOTIDE SEQUENCE [LARGE SCALE GENOMIC DNA]</scope>
    <source>
        <strain evidence="3">KNP414</strain>
    </source>
</reference>
<feature type="region of interest" description="Disordered" evidence="1">
    <location>
        <begin position="1"/>
        <end position="57"/>
    </location>
</feature>
<dbReference type="InterPro" id="IPR007362">
    <property type="entry name" value="DUF429"/>
</dbReference>
<evidence type="ECO:0008006" key="4">
    <source>
        <dbReference type="Google" id="ProtNLM"/>
    </source>
</evidence>
<accession>F8FLU0</accession>
<dbReference type="HOGENOM" id="CLU_080977_1_0_9"/>
<evidence type="ECO:0000313" key="2">
    <source>
        <dbReference type="EMBL" id="AEI44856.1"/>
    </source>
</evidence>
<dbReference type="EMBL" id="CP002869">
    <property type="protein sequence ID" value="AEI44856.1"/>
    <property type="molecule type" value="Genomic_DNA"/>
</dbReference>